<proteinExistence type="predicted"/>
<feature type="region of interest" description="Disordered" evidence="1">
    <location>
        <begin position="1"/>
        <end position="31"/>
    </location>
</feature>
<organism evidence="2 3">
    <name type="scientific">Hypsibius exemplaris</name>
    <name type="common">Freshwater tardigrade</name>
    <dbReference type="NCBI Taxonomy" id="2072580"/>
    <lineage>
        <taxon>Eukaryota</taxon>
        <taxon>Metazoa</taxon>
        <taxon>Ecdysozoa</taxon>
        <taxon>Tardigrada</taxon>
        <taxon>Eutardigrada</taxon>
        <taxon>Parachela</taxon>
        <taxon>Hypsibioidea</taxon>
        <taxon>Hypsibiidae</taxon>
        <taxon>Hypsibius</taxon>
    </lineage>
</organism>
<gene>
    <name evidence="2" type="ORF">BV898_03810</name>
</gene>
<name>A0A1W0X4I5_HYPEX</name>
<sequence>MREAGSHRAASISKNSSAVLHSSGGHPKDAPEWKWSAAQHCVSSKFCWTRKSLWSDKRKLPGIVGSRALWGLCPTLQGKILPGSQRDAHDGAGPLQFHYSITTGCAAKSCLNSKSSRDVGSSQLSGRWGVEEDELARLAVFSDGPGRAGMALRVVSTIWRYGNGRAACLARLRFAR</sequence>
<keyword evidence="3" id="KW-1185">Reference proteome</keyword>
<evidence type="ECO:0000313" key="2">
    <source>
        <dbReference type="EMBL" id="OQV22310.1"/>
    </source>
</evidence>
<evidence type="ECO:0000313" key="3">
    <source>
        <dbReference type="Proteomes" id="UP000192578"/>
    </source>
</evidence>
<evidence type="ECO:0000256" key="1">
    <source>
        <dbReference type="SAM" id="MobiDB-lite"/>
    </source>
</evidence>
<protein>
    <submittedName>
        <fullName evidence="2">Uncharacterized protein</fullName>
    </submittedName>
</protein>
<dbReference type="AlphaFoldDB" id="A0A1W0X4I5"/>
<comment type="caution">
    <text evidence="2">The sequence shown here is derived from an EMBL/GenBank/DDBJ whole genome shotgun (WGS) entry which is preliminary data.</text>
</comment>
<dbReference type="Proteomes" id="UP000192578">
    <property type="component" value="Unassembled WGS sequence"/>
</dbReference>
<reference evidence="3" key="1">
    <citation type="submission" date="2017-01" db="EMBL/GenBank/DDBJ databases">
        <title>Comparative genomics of anhydrobiosis in the tardigrade Hypsibius dujardini.</title>
        <authorList>
            <person name="Yoshida Y."/>
            <person name="Koutsovoulos G."/>
            <person name="Laetsch D."/>
            <person name="Stevens L."/>
            <person name="Kumar S."/>
            <person name="Horikawa D."/>
            <person name="Ishino K."/>
            <person name="Komine S."/>
            <person name="Tomita M."/>
            <person name="Blaxter M."/>
            <person name="Arakawa K."/>
        </authorList>
    </citation>
    <scope>NUCLEOTIDE SEQUENCE [LARGE SCALE GENOMIC DNA]</scope>
    <source>
        <strain evidence="3">Z151</strain>
    </source>
</reference>
<dbReference type="EMBL" id="MTYJ01000018">
    <property type="protein sequence ID" value="OQV22310.1"/>
    <property type="molecule type" value="Genomic_DNA"/>
</dbReference>
<accession>A0A1W0X4I5</accession>